<dbReference type="SUPFAM" id="SSF55729">
    <property type="entry name" value="Acyl-CoA N-acyltransferases (Nat)"/>
    <property type="match status" value="2"/>
</dbReference>
<protein>
    <submittedName>
        <fullName evidence="8">FemAB family protein</fullName>
    </submittedName>
</protein>
<comment type="similarity">
    <text evidence="1">Belongs to the FemABX family.</text>
</comment>
<evidence type="ECO:0000256" key="5">
    <source>
        <dbReference type="ARBA" id="ARBA00023315"/>
    </source>
</evidence>
<dbReference type="GO" id="GO:0009252">
    <property type="term" value="P:peptidoglycan biosynthetic process"/>
    <property type="evidence" value="ECO:0007669"/>
    <property type="project" value="UniProtKB-KW"/>
</dbReference>
<keyword evidence="5" id="KW-0012">Acyltransferase</keyword>
<feature type="domain" description="BioF2-like acetyltransferase" evidence="7">
    <location>
        <begin position="132"/>
        <end position="256"/>
    </location>
</feature>
<name>A0A078MJB4_9MICC</name>
<gene>
    <name evidence="8" type="ORF">BN1051_00782</name>
</gene>
<dbReference type="InterPro" id="IPR038740">
    <property type="entry name" value="BioF2-like_GNAT_dom"/>
</dbReference>
<dbReference type="InterPro" id="IPR003447">
    <property type="entry name" value="FEMABX"/>
</dbReference>
<dbReference type="AlphaFoldDB" id="A0A078MJB4"/>
<dbReference type="GO" id="GO:0071555">
    <property type="term" value="P:cell wall organization"/>
    <property type="evidence" value="ECO:0007669"/>
    <property type="project" value="UniProtKB-KW"/>
</dbReference>
<sequence length="335" mass="36382">MEQFLQTEPWARFQESLGKVVHRASQPEYRFVAVEEKTALGRFLYVPYGPVASGPEGLDAALAALTALARSRGAAYVRIEPVSAGISADAAEQLLSGRGLVRAPKNLQPDLTWLIDIARDQDAVLADMRSSNRNIHRNIHKKGVTFSVSRDPADIGILLGFLHETAARTGFRPQPDSYLRQAAQTLMPLGAASLHLAWLDGRPIAAALAYDSSDTRTYAHAAASFEHRRLNAGVPLLVNLILDAAEAGLQTVDLWGIAPDDDPEHEWAGFTKFKKSFGGRAVAYPGTWDLPVSRPAYRAYRLARAGAGFAGRAKGRLRDLAGRLRRAARRGPDAG</sequence>
<reference evidence="8" key="1">
    <citation type="submission" date="2014-07" db="EMBL/GenBank/DDBJ databases">
        <authorList>
            <person name="Urmite Genomes Urmite Genomes"/>
        </authorList>
    </citation>
    <scope>NUCLEOTIDE SEQUENCE</scope>
    <source>
        <strain evidence="8">11W110_air</strain>
    </source>
</reference>
<keyword evidence="6" id="KW-0961">Cell wall biogenesis/degradation</keyword>
<dbReference type="EMBL" id="LN483070">
    <property type="protein sequence ID" value="CEA07468.1"/>
    <property type="molecule type" value="Genomic_DNA"/>
</dbReference>
<dbReference type="PROSITE" id="PS51191">
    <property type="entry name" value="FEMABX"/>
    <property type="match status" value="1"/>
</dbReference>
<accession>A0A078MJB4</accession>
<keyword evidence="4" id="KW-0573">Peptidoglycan synthesis</keyword>
<evidence type="ECO:0000259" key="7">
    <source>
        <dbReference type="Pfam" id="PF13480"/>
    </source>
</evidence>
<keyword evidence="3" id="KW-0133">Cell shape</keyword>
<evidence type="ECO:0000256" key="3">
    <source>
        <dbReference type="ARBA" id="ARBA00022960"/>
    </source>
</evidence>
<dbReference type="GO" id="GO:0016755">
    <property type="term" value="F:aminoacyltransferase activity"/>
    <property type="evidence" value="ECO:0007669"/>
    <property type="project" value="InterPro"/>
</dbReference>
<keyword evidence="2" id="KW-0808">Transferase</keyword>
<proteinExistence type="inferred from homology"/>
<dbReference type="Gene3D" id="3.40.630.30">
    <property type="match status" value="1"/>
</dbReference>
<evidence type="ECO:0000256" key="6">
    <source>
        <dbReference type="ARBA" id="ARBA00023316"/>
    </source>
</evidence>
<evidence type="ECO:0000256" key="4">
    <source>
        <dbReference type="ARBA" id="ARBA00022984"/>
    </source>
</evidence>
<evidence type="ECO:0000256" key="2">
    <source>
        <dbReference type="ARBA" id="ARBA00022679"/>
    </source>
</evidence>
<dbReference type="Pfam" id="PF13480">
    <property type="entry name" value="Acetyltransf_6"/>
    <property type="match status" value="1"/>
</dbReference>
<dbReference type="GO" id="GO:0008360">
    <property type="term" value="P:regulation of cell shape"/>
    <property type="evidence" value="ECO:0007669"/>
    <property type="project" value="UniProtKB-KW"/>
</dbReference>
<evidence type="ECO:0000256" key="1">
    <source>
        <dbReference type="ARBA" id="ARBA00009943"/>
    </source>
</evidence>
<dbReference type="PANTHER" id="PTHR36174">
    <property type="entry name" value="LIPID II:GLYCINE GLYCYLTRANSFERASE"/>
    <property type="match status" value="1"/>
</dbReference>
<dbReference type="PATRIC" id="fig|1461584.3.peg.772"/>
<dbReference type="InterPro" id="IPR016181">
    <property type="entry name" value="Acyl_CoA_acyltransferase"/>
</dbReference>
<dbReference type="PANTHER" id="PTHR36174:SF1">
    <property type="entry name" value="LIPID II:GLYCINE GLYCYLTRANSFERASE"/>
    <property type="match status" value="1"/>
</dbReference>
<evidence type="ECO:0000313" key="8">
    <source>
        <dbReference type="EMBL" id="CEA07468.1"/>
    </source>
</evidence>
<organism evidence="8">
    <name type="scientific">Arthrobacter saudimassiliensis</name>
    <dbReference type="NCBI Taxonomy" id="1461584"/>
    <lineage>
        <taxon>Bacteria</taxon>
        <taxon>Bacillati</taxon>
        <taxon>Actinomycetota</taxon>
        <taxon>Actinomycetes</taxon>
        <taxon>Micrococcales</taxon>
        <taxon>Micrococcaceae</taxon>
        <taxon>Arthrobacter</taxon>
    </lineage>
</organism>
<dbReference type="InterPro" id="IPR050644">
    <property type="entry name" value="PG_Glycine_Bridge_Synth"/>
</dbReference>